<dbReference type="Proteomes" id="UP001205486">
    <property type="component" value="Unassembled WGS sequence"/>
</dbReference>
<proteinExistence type="predicted"/>
<name>A0ACC6AN28_NITWI</name>
<accession>A0ACC6AN28</accession>
<dbReference type="EMBL" id="JALJZS010000002">
    <property type="protein sequence ID" value="MCP2000814.1"/>
    <property type="molecule type" value="Genomic_DNA"/>
</dbReference>
<gene>
    <name evidence="1" type="ORF">J2S34_003262</name>
</gene>
<keyword evidence="2" id="KW-1185">Reference proteome</keyword>
<evidence type="ECO:0000313" key="2">
    <source>
        <dbReference type="Proteomes" id="UP001205486"/>
    </source>
</evidence>
<protein>
    <submittedName>
        <fullName evidence="1">TonB-dependent siderophore receptor</fullName>
    </submittedName>
</protein>
<evidence type="ECO:0000313" key="1">
    <source>
        <dbReference type="EMBL" id="MCP2000814.1"/>
    </source>
</evidence>
<comment type="caution">
    <text evidence="1">The sequence shown here is derived from an EMBL/GenBank/DDBJ whole genome shotgun (WGS) entry which is preliminary data.</text>
</comment>
<keyword evidence="1" id="KW-0675">Receptor</keyword>
<organism evidence="1 2">
    <name type="scientific">Nitrobacter winogradskyi</name>
    <name type="common">Nitrobacter agilis</name>
    <dbReference type="NCBI Taxonomy" id="913"/>
    <lineage>
        <taxon>Bacteria</taxon>
        <taxon>Pseudomonadati</taxon>
        <taxon>Pseudomonadota</taxon>
        <taxon>Alphaproteobacteria</taxon>
        <taxon>Hyphomicrobiales</taxon>
        <taxon>Nitrobacteraceae</taxon>
        <taxon>Nitrobacter</taxon>
    </lineage>
</organism>
<sequence>MKMRQGDLNGGSGRGERVIRGRRYLSFLLSTAMIGFTGMLGVAPACAQQTRQAVTSQPVNFSIPAQPLSSAINAFIRATGWQISYSSQLVHGKTSVAVIGAMPPSSALQRLVVGTGLSVRIGGPGSAALVGAADAAVAPVAGAISLDTIDVQGATRPGRTEGTESYTTSQSSFGKGQTLRELPQTVTVMTHQRMRDQGLRTLDDVMEYTPGITVEQQSSSSSGFYSRGFEITNFQVDGNSPLSARSYSQVYAGGLTTSQADLAMYDSVEVLRGSDALYGVSGAPGGVINLVRKKPTSQFQMNALARGGSWNNYRGELDVSGSLNANGAVRGRFVGVYEDREFFYNVAKSNKYLLYGIVEADVTDSTMLTFGSDVMRQDGSNWRYGLPRFSNGADIGLPRSTFLAPDENRWLRTTTKQFVRLDQELGDKWTLGIEASRAHSKVDEKTQIFWGAIDPITLSGLRSATGHGSQFYRNETQSTLDAVLKGSFHLLGRDHKLTLGANVIRYDSGVESHRRNGGTIFVPNIFEFDPANYRFDDPYFRTSQSTTKITQKGLYGSLAAKIADPLTLIVGGRLSWYNYDDVFTSFDRNTGNITGTELTRFDDNKVFTPSLGLVYDFSTHWSAYASFAETYQPQASSLSGPLPGTPLGPVTGRTYETGVKGSLLDGRLNTSIALYHVNRNGEAVPDPAYPPVTGDLGRNCCFLGQGRIVSRGVDAEVSGEIAEGWRVQAGYTFNDNENIAAGGRYSTVTPKHLFKLWTTYALQGPLDGWKVGGGVTAQSSFYRKGEARTLNPNTGEYDGPMAPFEFTEPGRAVVDLYVEYKINQHWTATLNVNNVFDKRYYQTVGYADTSNWYGAPRNFLLSARARF</sequence>
<reference evidence="1" key="1">
    <citation type="submission" date="2022-03" db="EMBL/GenBank/DDBJ databases">
        <title>Interactions between chemoautotrophic and heterotrophic bacteria.</title>
        <authorList>
            <person name="Santoro A."/>
        </authorList>
    </citation>
    <scope>NUCLEOTIDE SEQUENCE</scope>
    <source>
        <strain evidence="1">Nb-106</strain>
    </source>
</reference>